<dbReference type="EMBL" id="PVNS01000012">
    <property type="protein sequence ID" value="PRO64803.1"/>
    <property type="molecule type" value="Genomic_DNA"/>
</dbReference>
<dbReference type="RefSeq" id="WP_105959898.1">
    <property type="nucleotide sequence ID" value="NZ_PVNS01000012.1"/>
</dbReference>
<sequence>MIRMNPKTQRRITASGGSVIVDPFVFPGLIRSRRILVDHEVYFAEPVDPSSYQVFEHEGVTVYVHTSLRVKKELRLSFSGQRPFEQLEVRGVRRLMAENVW</sequence>
<comment type="caution">
    <text evidence="1">The sequence shown here is derived from an EMBL/GenBank/DDBJ whole genome shotgun (WGS) entry which is preliminary data.</text>
</comment>
<organism evidence="1 2">
    <name type="scientific">Alkalicoccus urumqiensis</name>
    <name type="common">Bacillus urumqiensis</name>
    <dbReference type="NCBI Taxonomy" id="1548213"/>
    <lineage>
        <taxon>Bacteria</taxon>
        <taxon>Bacillati</taxon>
        <taxon>Bacillota</taxon>
        <taxon>Bacilli</taxon>
        <taxon>Bacillales</taxon>
        <taxon>Bacillaceae</taxon>
        <taxon>Alkalicoccus</taxon>
    </lineage>
</organism>
<dbReference type="AlphaFoldDB" id="A0A2P6MEW4"/>
<reference evidence="1 2" key="1">
    <citation type="submission" date="2018-03" db="EMBL/GenBank/DDBJ databases">
        <title>Bacillus urumqiensis sp. nov., a moderately haloalkaliphilic bacterium isolated from a salt lake.</title>
        <authorList>
            <person name="Zhao B."/>
            <person name="Liao Z."/>
        </authorList>
    </citation>
    <scope>NUCLEOTIDE SEQUENCE [LARGE SCALE GENOMIC DNA]</scope>
    <source>
        <strain evidence="1 2">BZ-SZ-XJ18</strain>
    </source>
</reference>
<accession>A0A2P6MEW4</accession>
<dbReference type="Proteomes" id="UP000243650">
    <property type="component" value="Unassembled WGS sequence"/>
</dbReference>
<evidence type="ECO:0000313" key="2">
    <source>
        <dbReference type="Proteomes" id="UP000243650"/>
    </source>
</evidence>
<evidence type="ECO:0000313" key="1">
    <source>
        <dbReference type="EMBL" id="PRO64803.1"/>
    </source>
</evidence>
<dbReference type="OrthoDB" id="2966896at2"/>
<protein>
    <submittedName>
        <fullName evidence="1">Uncharacterized protein</fullName>
    </submittedName>
</protein>
<keyword evidence="2" id="KW-1185">Reference proteome</keyword>
<proteinExistence type="predicted"/>
<gene>
    <name evidence="1" type="ORF">C6I21_12905</name>
</gene>
<name>A0A2P6MEW4_ALKUR</name>